<protein>
    <submittedName>
        <fullName evidence="1">Uncharacterized protein</fullName>
    </submittedName>
</protein>
<reference evidence="1" key="1">
    <citation type="submission" date="2021-02" db="EMBL/GenBank/DDBJ databases">
        <authorList>
            <person name="Dougan E. K."/>
            <person name="Rhodes N."/>
            <person name="Thang M."/>
            <person name="Chan C."/>
        </authorList>
    </citation>
    <scope>NUCLEOTIDE SEQUENCE</scope>
</reference>
<feature type="non-terminal residue" evidence="1">
    <location>
        <position position="1"/>
    </location>
</feature>
<dbReference type="EMBL" id="CAJNNW010006174">
    <property type="protein sequence ID" value="CAE8648072.1"/>
    <property type="molecule type" value="Genomic_DNA"/>
</dbReference>
<gene>
    <name evidence="1" type="ORF">PGLA2088_LOCUS6241</name>
</gene>
<evidence type="ECO:0000313" key="2">
    <source>
        <dbReference type="Proteomes" id="UP000626109"/>
    </source>
</evidence>
<organism evidence="1 2">
    <name type="scientific">Polarella glacialis</name>
    <name type="common">Dinoflagellate</name>
    <dbReference type="NCBI Taxonomy" id="89957"/>
    <lineage>
        <taxon>Eukaryota</taxon>
        <taxon>Sar</taxon>
        <taxon>Alveolata</taxon>
        <taxon>Dinophyceae</taxon>
        <taxon>Suessiales</taxon>
        <taxon>Suessiaceae</taxon>
        <taxon>Polarella</taxon>
    </lineage>
</organism>
<feature type="non-terminal residue" evidence="1">
    <location>
        <position position="178"/>
    </location>
</feature>
<dbReference type="AlphaFoldDB" id="A0A813IBT7"/>
<name>A0A813IBT7_POLGL</name>
<accession>A0A813IBT7</accession>
<dbReference type="Proteomes" id="UP000626109">
    <property type="component" value="Unassembled WGS sequence"/>
</dbReference>
<evidence type="ECO:0000313" key="1">
    <source>
        <dbReference type="EMBL" id="CAE8648072.1"/>
    </source>
</evidence>
<sequence length="178" mass="18869">VAHLYRAVLFDAGSLHGRDAFGSGSLWSPCSAGAIRSAQELLGRDKLVAVVSGTALRSKALGAAARSGGLPAGVASWSSGELICRTLEGRTPGSDLLQPLLSLKKPPKVFELGSLVKPRRWSDVAKRGDPPLESLANAGYVRRVDDVEKADVCYWDAQEGDELGQWLEAAVELCADLK</sequence>
<proteinExistence type="predicted"/>
<comment type="caution">
    <text evidence="1">The sequence shown here is derived from an EMBL/GenBank/DDBJ whole genome shotgun (WGS) entry which is preliminary data.</text>
</comment>